<evidence type="ECO:0008006" key="4">
    <source>
        <dbReference type="Google" id="ProtNLM"/>
    </source>
</evidence>
<accession>A0A543K980</accession>
<keyword evidence="1" id="KW-0732">Signal</keyword>
<evidence type="ECO:0000256" key="1">
    <source>
        <dbReference type="SAM" id="SignalP"/>
    </source>
</evidence>
<dbReference type="Gene3D" id="1.10.530.10">
    <property type="match status" value="1"/>
</dbReference>
<dbReference type="AlphaFoldDB" id="A0A543K980"/>
<dbReference type="EMBL" id="VFPT01000001">
    <property type="protein sequence ID" value="TQM91627.1"/>
    <property type="molecule type" value="Genomic_DNA"/>
</dbReference>
<dbReference type="InterPro" id="IPR023346">
    <property type="entry name" value="Lysozyme-like_dom_sf"/>
</dbReference>
<evidence type="ECO:0000313" key="2">
    <source>
        <dbReference type="EMBL" id="TQM91627.1"/>
    </source>
</evidence>
<proteinExistence type="predicted"/>
<gene>
    <name evidence="2" type="ORF">BD293_0202</name>
</gene>
<feature type="signal peptide" evidence="1">
    <location>
        <begin position="1"/>
        <end position="29"/>
    </location>
</feature>
<protein>
    <recommendedName>
        <fullName evidence="4">Muramidase (Phage lysozyme)</fullName>
    </recommendedName>
</protein>
<reference evidence="2 3" key="1">
    <citation type="submission" date="2019-06" db="EMBL/GenBank/DDBJ databases">
        <title>Genomic Encyclopedia of Archaeal and Bacterial Type Strains, Phase II (KMG-II): from individual species to whole genera.</title>
        <authorList>
            <person name="Goeker M."/>
        </authorList>
    </citation>
    <scope>NUCLEOTIDE SEQUENCE [LARGE SCALE GENOMIC DNA]</scope>
    <source>
        <strain evidence="2 3">DSM 18423</strain>
    </source>
</reference>
<dbReference type="SUPFAM" id="SSF53955">
    <property type="entry name" value="Lysozyme-like"/>
    <property type="match status" value="1"/>
</dbReference>
<dbReference type="Proteomes" id="UP000320582">
    <property type="component" value="Unassembled WGS sequence"/>
</dbReference>
<organism evidence="2 3">
    <name type="scientific">Roseinatronobacter monicus</name>
    <dbReference type="NCBI Taxonomy" id="393481"/>
    <lineage>
        <taxon>Bacteria</taxon>
        <taxon>Pseudomonadati</taxon>
        <taxon>Pseudomonadota</taxon>
        <taxon>Alphaproteobacteria</taxon>
        <taxon>Rhodobacterales</taxon>
        <taxon>Paracoccaceae</taxon>
        <taxon>Roseinatronobacter</taxon>
    </lineage>
</organism>
<sequence length="199" mass="21962">MARCTQLLCVVYSTFLALFVMSTVGRQMAAAEPATSFAANDVEFLNLMGNLEGPRGFGTVTDFAPALPARPLTEMTLAEVLVYQREIRSMGTISSAVGRYQFIYLTLRDLVETHDISDALVFDAEVQTYLARFLMHQCGFYARDTPVLQLGNCLASVWAALPLVSGPLRGESAYSEDGINKAFVSPDVVIEVLRSRFEW</sequence>
<comment type="caution">
    <text evidence="2">The sequence shown here is derived from an EMBL/GenBank/DDBJ whole genome shotgun (WGS) entry which is preliminary data.</text>
</comment>
<keyword evidence="3" id="KW-1185">Reference proteome</keyword>
<feature type="chain" id="PRO_5021703025" description="Muramidase (Phage lysozyme)" evidence="1">
    <location>
        <begin position="30"/>
        <end position="199"/>
    </location>
</feature>
<evidence type="ECO:0000313" key="3">
    <source>
        <dbReference type="Proteomes" id="UP000320582"/>
    </source>
</evidence>
<name>A0A543K980_9RHOB</name>